<evidence type="ECO:0008006" key="2">
    <source>
        <dbReference type="Google" id="ProtNLM"/>
    </source>
</evidence>
<proteinExistence type="predicted"/>
<protein>
    <recommendedName>
        <fullName evidence="2">TonB-dependent receptor</fullName>
    </recommendedName>
</protein>
<evidence type="ECO:0000313" key="1">
    <source>
        <dbReference type="EMBL" id="EJX03786.1"/>
    </source>
</evidence>
<gene>
    <name evidence="1" type="ORF">EVA_08102</name>
</gene>
<dbReference type="SUPFAM" id="SSF56935">
    <property type="entry name" value="Porins"/>
    <property type="match status" value="1"/>
</dbReference>
<reference evidence="1" key="1">
    <citation type="journal article" date="2012" name="PLoS ONE">
        <title>Gene sets for utilization of primary and secondary nutrition supplies in the distal gut of endangered iberian lynx.</title>
        <authorList>
            <person name="Alcaide M."/>
            <person name="Messina E."/>
            <person name="Richter M."/>
            <person name="Bargiela R."/>
            <person name="Peplies J."/>
            <person name="Huws S.A."/>
            <person name="Newbold C.J."/>
            <person name="Golyshin P.N."/>
            <person name="Simon M.A."/>
            <person name="Lopez G."/>
            <person name="Yakimov M.M."/>
            <person name="Ferrer M."/>
        </authorList>
    </citation>
    <scope>NUCLEOTIDE SEQUENCE</scope>
</reference>
<comment type="caution">
    <text evidence="1">The sequence shown here is derived from an EMBL/GenBank/DDBJ whole genome shotgun (WGS) entry which is preliminary data.</text>
</comment>
<dbReference type="EMBL" id="AMCI01002034">
    <property type="protein sequence ID" value="EJX03786.1"/>
    <property type="molecule type" value="Genomic_DNA"/>
</dbReference>
<accession>J9CU85</accession>
<name>J9CU85_9ZZZZ</name>
<organism evidence="1">
    <name type="scientific">gut metagenome</name>
    <dbReference type="NCBI Taxonomy" id="749906"/>
    <lineage>
        <taxon>unclassified sequences</taxon>
        <taxon>metagenomes</taxon>
        <taxon>organismal metagenomes</taxon>
    </lineage>
</organism>
<dbReference type="AlphaFoldDB" id="J9CU85"/>
<sequence length="791" mass="91255">MKQGGTQLVFSKMGYAPVRLVYEASRRQVDVSLVEQSQSIKGVTIRAEAITRRQDTLNYHVDAFRQKDDVSLEDVIRRLPGIEVTETGQILYQGKSINKFNIEGLDLMGDQYNQATQHMPAEAVATIQVMEHNQPIRALEGRVRNDHATLNVKLKSHYKLHPFGDVSVGAGGSPFCWDGDLTPIQIAKKNQFFATGALNNSGTPLRALTQRMGNYTGLYTYDPLPRSFLSSPTLSRPPFSSQYYLDNHSYFGGINYLHAFTSYSTIRFNAFYNQEREYRRDSVYNAYITAADTVRLAEKHCQRTNEGTFRGQLRYELNDKRVYVEDVVTAEVSTGRTHTEQVANGLYWLEQGKSRPYYVQNRAHVVWTTPRRIYSFSSIVRGYRSDEKLLVQGEEGATSVPTLQTTDLTQWLMRHRAETTFDLWGEPLSLGYMFEYKHTDLDGAAAFAGSNRIRYGLHTFDPSYDLTLGEGSLELRVPVEYIHYRYADGKRTNRRLWCAPCLDFSYPLTVQWKLNAEAAYNQNASTTNPGYEGWIANNYRTYTWGTDSLNLQRTKLANVRLAYLNTYSLLSWNLYVGFQQDRSDLVQAQLFLDDYTLVLPEWKERSYTSWSVSSATSKQWRKPGIYLRGQVQYAYNKDFVSQNAIEDYLRYHALNASLTLRWTSCAWLQAHLVASGNLSWKEPDAFSAARQQLKNGYYALTLDCYPVKPLRLYLHFSQSAFEIATSRYAVNSFLGAGFRYDITRRWSLSADARNLLNRLDYQESLYTHSNYRYFRVPLRGREMMVSLRYHF</sequence>